<accession>A0ACC7P1G1</accession>
<protein>
    <submittedName>
        <fullName evidence="1">DUF2161 domain-containing phosphodiesterase</fullName>
    </submittedName>
</protein>
<organism evidence="1 2">
    <name type="scientific">Paenibacillus mesotrionivorans</name>
    <dbReference type="NCBI Taxonomy" id="3160968"/>
    <lineage>
        <taxon>Bacteria</taxon>
        <taxon>Bacillati</taxon>
        <taxon>Bacillota</taxon>
        <taxon>Bacilli</taxon>
        <taxon>Bacillales</taxon>
        <taxon>Paenibacillaceae</taxon>
        <taxon>Paenibacillus</taxon>
    </lineage>
</organism>
<evidence type="ECO:0000313" key="2">
    <source>
        <dbReference type="Proteomes" id="UP001631969"/>
    </source>
</evidence>
<keyword evidence="2" id="KW-1185">Reference proteome</keyword>
<dbReference type="EMBL" id="JBJURJ010000015">
    <property type="protein sequence ID" value="MFM9330788.1"/>
    <property type="molecule type" value="Genomic_DNA"/>
</dbReference>
<sequence>MPIQHETELYAPVKHFFEANGYEVRGEVKHCDLVALKSGEDPVIVELKRTFNLPLLIQGLDRLRTSERVYLAVEMNPSGRAPHGLAWNDIIRLCRRIGVGLLTVRFYKTKKPAVHIQCDPEPYTPKRMARRTASLVAEFRQRSADYNVGGSTRQKLVTGYRETALRCALAMETHGPLTTARLRELTGSPKITSILQKNYYGWYQRVNRGTYDLTPTGKEALRMYETVVTGWTVPGEAAGTLKQ</sequence>
<proteinExistence type="predicted"/>
<reference evidence="1" key="1">
    <citation type="submission" date="2024-12" db="EMBL/GenBank/DDBJ databases">
        <authorList>
            <person name="Wu N."/>
        </authorList>
    </citation>
    <scope>NUCLEOTIDE SEQUENCE</scope>
    <source>
        <strain evidence="1">P15</strain>
    </source>
</reference>
<gene>
    <name evidence="1" type="ORF">ACI1P1_21090</name>
</gene>
<comment type="caution">
    <text evidence="1">The sequence shown here is derived from an EMBL/GenBank/DDBJ whole genome shotgun (WGS) entry which is preliminary data.</text>
</comment>
<dbReference type="Proteomes" id="UP001631969">
    <property type="component" value="Unassembled WGS sequence"/>
</dbReference>
<evidence type="ECO:0000313" key="1">
    <source>
        <dbReference type="EMBL" id="MFM9330788.1"/>
    </source>
</evidence>
<name>A0ACC7P1G1_9BACL</name>